<protein>
    <submittedName>
        <fullName evidence="2">Uncharacterized protein</fullName>
    </submittedName>
</protein>
<proteinExistence type="predicted"/>
<reference evidence="2 3" key="1">
    <citation type="submission" date="2023-05" db="EMBL/GenBank/DDBJ databases">
        <title>Lysobacter sp. strain LF1 Genome sequencing and assembly.</title>
        <authorList>
            <person name="Jung Y."/>
        </authorList>
    </citation>
    <scope>NUCLEOTIDE SEQUENCE [LARGE SCALE GENOMIC DNA]</scope>
    <source>
        <strain evidence="2 3">LF1</strain>
    </source>
</reference>
<accession>A0ABT6XB38</accession>
<organism evidence="2 3">
    <name type="scientific">Lysobacter stagni</name>
    <dbReference type="NCBI Taxonomy" id="3045172"/>
    <lineage>
        <taxon>Bacteria</taxon>
        <taxon>Pseudomonadati</taxon>
        <taxon>Pseudomonadota</taxon>
        <taxon>Gammaproteobacteria</taxon>
        <taxon>Lysobacterales</taxon>
        <taxon>Lysobacteraceae</taxon>
        <taxon>Lysobacter</taxon>
    </lineage>
</organism>
<gene>
    <name evidence="2" type="ORF">QLQ15_00335</name>
</gene>
<name>A0ABT6XB38_9GAMM</name>
<evidence type="ECO:0000313" key="3">
    <source>
        <dbReference type="Proteomes" id="UP001321580"/>
    </source>
</evidence>
<keyword evidence="3" id="KW-1185">Reference proteome</keyword>
<evidence type="ECO:0000313" key="2">
    <source>
        <dbReference type="EMBL" id="MDI9237359.1"/>
    </source>
</evidence>
<comment type="caution">
    <text evidence="2">The sequence shown here is derived from an EMBL/GenBank/DDBJ whole genome shotgun (WGS) entry which is preliminary data.</text>
</comment>
<feature type="compositionally biased region" description="Low complexity" evidence="1">
    <location>
        <begin position="95"/>
        <end position="106"/>
    </location>
</feature>
<evidence type="ECO:0000256" key="1">
    <source>
        <dbReference type="SAM" id="MobiDB-lite"/>
    </source>
</evidence>
<feature type="region of interest" description="Disordered" evidence="1">
    <location>
        <begin position="95"/>
        <end position="159"/>
    </location>
</feature>
<dbReference type="RefSeq" id="WP_283210885.1">
    <property type="nucleotide sequence ID" value="NZ_JASGBI010000001.1"/>
</dbReference>
<dbReference type="EMBL" id="JASGBI010000001">
    <property type="protein sequence ID" value="MDI9237359.1"/>
    <property type="molecule type" value="Genomic_DNA"/>
</dbReference>
<dbReference type="Proteomes" id="UP001321580">
    <property type="component" value="Unassembled WGS sequence"/>
</dbReference>
<sequence length="287" mass="30228">MPDADTPRTPAPSDWSAAFAALPMETPPADGWKRVGDALDARAHTSRAPHHRRRWPTWIAAAAVLSAVALVPMLRRDPGAPTPQDTVMVATTKPASTAASMPASPARDASRTAPDIAVASTPPAPRIEAGSATARPPTAVPRKRRNSVTTPPHAAEPRRLVADATASMPDAPNTVATAPTIDDEANRGDAVAVQSLQAESARLEALVALARDDRVASANGAALTTQLDERIGRIDASLSQPGLADGDRTLLWQERVVAMRELAGIETTQRWLTTHGERYDGALVSVD</sequence>